<comment type="similarity">
    <text evidence="2">Belongs to the DtxR/MntR family.</text>
</comment>
<keyword evidence="7" id="KW-0238">DNA-binding</keyword>
<reference evidence="14" key="1">
    <citation type="journal article" date="2019" name="Int. J. Syst. Evol. Microbiol.">
        <title>The Global Catalogue of Microorganisms (GCM) 10K type strain sequencing project: providing services to taxonomists for standard genome sequencing and annotation.</title>
        <authorList>
            <consortium name="The Broad Institute Genomics Platform"/>
            <consortium name="The Broad Institute Genome Sequencing Center for Infectious Disease"/>
            <person name="Wu L."/>
            <person name="Ma J."/>
        </authorList>
    </citation>
    <scope>NUCLEOTIDE SEQUENCE [LARGE SCALE GENOMIC DNA]</scope>
    <source>
        <strain evidence="14">CCUG 67170</strain>
    </source>
</reference>
<keyword evidence="8" id="KW-0010">Activator</keyword>
<dbReference type="InterPro" id="IPR038157">
    <property type="entry name" value="FeoA_core_dom"/>
</dbReference>
<keyword evidence="6" id="KW-0805">Transcription regulation</keyword>
<evidence type="ECO:0000256" key="1">
    <source>
        <dbReference type="ARBA" id="ARBA00004496"/>
    </source>
</evidence>
<evidence type="ECO:0000259" key="12">
    <source>
        <dbReference type="PROSITE" id="PS50944"/>
    </source>
</evidence>
<dbReference type="Proteomes" id="UP001595807">
    <property type="component" value="Unassembled WGS sequence"/>
</dbReference>
<dbReference type="InterPro" id="IPR036421">
    <property type="entry name" value="Fe_dep_repressor_sf"/>
</dbReference>
<dbReference type="InterPro" id="IPR036390">
    <property type="entry name" value="WH_DNA-bd_sf"/>
</dbReference>
<dbReference type="Pfam" id="PF04023">
    <property type="entry name" value="FeoA"/>
    <property type="match status" value="1"/>
</dbReference>
<dbReference type="InterPro" id="IPR007167">
    <property type="entry name" value="Fe-transptr_FeoA-like"/>
</dbReference>
<dbReference type="InterPro" id="IPR050536">
    <property type="entry name" value="DtxR_MntR_Metal-Reg"/>
</dbReference>
<dbReference type="PANTHER" id="PTHR33238">
    <property type="entry name" value="IRON (METAL) DEPENDENT REPRESSOR, DTXR FAMILY"/>
    <property type="match status" value="1"/>
</dbReference>
<gene>
    <name evidence="13" type="ORF">ACFORF_06740</name>
</gene>
<evidence type="ECO:0000256" key="10">
    <source>
        <dbReference type="ARBA" id="ARBA00023211"/>
    </source>
</evidence>
<dbReference type="SMART" id="SM00529">
    <property type="entry name" value="HTH_DTXR"/>
    <property type="match status" value="1"/>
</dbReference>
<keyword evidence="10" id="KW-0464">Manganese</keyword>
<dbReference type="PANTHER" id="PTHR33238:SF11">
    <property type="entry name" value="TRANSCRIPTIONAL REGULATOR MNTR"/>
    <property type="match status" value="1"/>
</dbReference>
<comment type="caution">
    <text evidence="13">The sequence shown here is derived from an EMBL/GenBank/DDBJ whole genome shotgun (WGS) entry which is preliminary data.</text>
</comment>
<dbReference type="SUPFAM" id="SSF46785">
    <property type="entry name" value="Winged helix' DNA-binding domain"/>
    <property type="match status" value="1"/>
</dbReference>
<dbReference type="PROSITE" id="PS50944">
    <property type="entry name" value="HTH_DTXR"/>
    <property type="match status" value="1"/>
</dbReference>
<dbReference type="SUPFAM" id="SSF47979">
    <property type="entry name" value="Iron-dependent repressor protein, dimerization domain"/>
    <property type="match status" value="1"/>
</dbReference>
<evidence type="ECO:0000313" key="14">
    <source>
        <dbReference type="Proteomes" id="UP001595807"/>
    </source>
</evidence>
<dbReference type="SMART" id="SM00899">
    <property type="entry name" value="FeoA"/>
    <property type="match status" value="1"/>
</dbReference>
<dbReference type="InterPro" id="IPR001367">
    <property type="entry name" value="Fe_dep_repressor"/>
</dbReference>
<dbReference type="InterPro" id="IPR022687">
    <property type="entry name" value="HTH_DTXR"/>
</dbReference>
<protein>
    <recommendedName>
        <fullName evidence="11">Manganese transport regulator</fullName>
    </recommendedName>
</protein>
<accession>A0ABV8CVU9</accession>
<dbReference type="Gene3D" id="1.10.10.10">
    <property type="entry name" value="Winged helix-like DNA-binding domain superfamily/Winged helix DNA-binding domain"/>
    <property type="match status" value="1"/>
</dbReference>
<dbReference type="Gene3D" id="2.30.30.90">
    <property type="match status" value="1"/>
</dbReference>
<evidence type="ECO:0000313" key="13">
    <source>
        <dbReference type="EMBL" id="MFC3928261.1"/>
    </source>
</evidence>
<dbReference type="Pfam" id="PF01325">
    <property type="entry name" value="Fe_dep_repress"/>
    <property type="match status" value="1"/>
</dbReference>
<evidence type="ECO:0000256" key="11">
    <source>
        <dbReference type="ARBA" id="ARBA00032593"/>
    </source>
</evidence>
<dbReference type="RefSeq" id="WP_380426647.1">
    <property type="nucleotide sequence ID" value="NZ_JBHRZV010000049.1"/>
</dbReference>
<comment type="subunit">
    <text evidence="3">Homodimer.</text>
</comment>
<evidence type="ECO:0000256" key="6">
    <source>
        <dbReference type="ARBA" id="ARBA00023015"/>
    </source>
</evidence>
<evidence type="ECO:0000256" key="8">
    <source>
        <dbReference type="ARBA" id="ARBA00023159"/>
    </source>
</evidence>
<name>A0ABV8CVU9_9STRE</name>
<evidence type="ECO:0000256" key="7">
    <source>
        <dbReference type="ARBA" id="ARBA00023125"/>
    </source>
</evidence>
<dbReference type="InterPro" id="IPR036388">
    <property type="entry name" value="WH-like_DNA-bd_sf"/>
</dbReference>
<keyword evidence="5" id="KW-0678">Repressor</keyword>
<organism evidence="13 14">
    <name type="scientific">Streptococcus caprae</name>
    <dbReference type="NCBI Taxonomy" id="1640501"/>
    <lineage>
        <taxon>Bacteria</taxon>
        <taxon>Bacillati</taxon>
        <taxon>Bacillota</taxon>
        <taxon>Bacilli</taxon>
        <taxon>Lactobacillales</taxon>
        <taxon>Streptococcaceae</taxon>
        <taxon>Streptococcus</taxon>
    </lineage>
</organism>
<comment type="subcellular location">
    <subcellularLocation>
        <location evidence="1">Cytoplasm</location>
    </subcellularLocation>
</comment>
<keyword evidence="9" id="KW-0804">Transcription</keyword>
<dbReference type="InterPro" id="IPR022689">
    <property type="entry name" value="Iron_dep_repressor"/>
</dbReference>
<evidence type="ECO:0000256" key="9">
    <source>
        <dbReference type="ARBA" id="ARBA00023163"/>
    </source>
</evidence>
<dbReference type="Pfam" id="PF02742">
    <property type="entry name" value="Fe_dep_repr_C"/>
    <property type="match status" value="1"/>
</dbReference>
<proteinExistence type="inferred from homology"/>
<sequence>MTPNKEDYLKCIHELGQASDKITNKQIAENMAVSAPAASEMLKKLLLENWIEKSKESGYLLTGAGQDQVAQLYRKHRLLEVFLINQLSYSPEQVHQEAEILEHTVSDLFIDRLEILLNFPKHCPHGGNIPQKGQPLVEDYQITLDTIDRPGRYRLVRFQDNEPLLNYMSEHQLAIGDRLAITAIDDFAGTLTLERDGVSLQITTSVARQLFVEAC</sequence>
<dbReference type="EMBL" id="JBHRZV010000049">
    <property type="protein sequence ID" value="MFC3928261.1"/>
    <property type="molecule type" value="Genomic_DNA"/>
</dbReference>
<keyword evidence="14" id="KW-1185">Reference proteome</keyword>
<evidence type="ECO:0000256" key="2">
    <source>
        <dbReference type="ARBA" id="ARBA00007871"/>
    </source>
</evidence>
<evidence type="ECO:0000256" key="3">
    <source>
        <dbReference type="ARBA" id="ARBA00011738"/>
    </source>
</evidence>
<evidence type="ECO:0000256" key="4">
    <source>
        <dbReference type="ARBA" id="ARBA00022490"/>
    </source>
</evidence>
<feature type="domain" description="HTH dtxR-type" evidence="12">
    <location>
        <begin position="1"/>
        <end position="62"/>
    </location>
</feature>
<evidence type="ECO:0000256" key="5">
    <source>
        <dbReference type="ARBA" id="ARBA00022491"/>
    </source>
</evidence>
<keyword evidence="4" id="KW-0963">Cytoplasm</keyword>